<dbReference type="GO" id="GO:0016020">
    <property type="term" value="C:membrane"/>
    <property type="evidence" value="ECO:0007669"/>
    <property type="project" value="UniProtKB-SubCell"/>
</dbReference>
<dbReference type="Proteomes" id="UP000029558">
    <property type="component" value="Chromosome"/>
</dbReference>
<comment type="subcellular location">
    <subcellularLocation>
        <location evidence="1">Membrane</location>
        <topology evidence="1">Single-pass membrane protein</topology>
    </subcellularLocation>
</comment>
<keyword evidence="3" id="KW-1133">Transmembrane helix</keyword>
<dbReference type="NCBIfam" id="NF010446">
    <property type="entry name" value="PRK13872.1"/>
    <property type="match status" value="1"/>
</dbReference>
<keyword evidence="4" id="KW-0472">Membrane</keyword>
<sequence>MSKVQKEQSDYRFDEAVTPYQKAAQEWDRRIGSSRAQANSWRLIAIACIVACILLLIGMMMLIQQKKNVVYVAEVGSSGQVINVVKTNQPYRPTDAQYQYFIAKFIRHAMSLPLDPVILKNNLLEAYQLTASKGRLQFNELMKKLQPTRHIGQLTQTVEVQMVEQITPNSYSATWRQTSYDQNGKVTQVKRYHGVFTVSQTMPTTEHEILVNPLGIYIQYFTLAEKN</sequence>
<gene>
    <name evidence="6" type="ORF">KU39_3045</name>
</gene>
<evidence type="ECO:0000313" key="6">
    <source>
        <dbReference type="EMBL" id="ALB24218.1"/>
    </source>
</evidence>
<dbReference type="Gene3D" id="3.10.450.230">
    <property type="entry name" value="VirB8 protein"/>
    <property type="match status" value="1"/>
</dbReference>
<evidence type="ECO:0000256" key="3">
    <source>
        <dbReference type="ARBA" id="ARBA00022989"/>
    </source>
</evidence>
<keyword evidence="2" id="KW-0812">Transmembrane</keyword>
<dbReference type="InterPro" id="IPR035658">
    <property type="entry name" value="TrbF"/>
</dbReference>
<dbReference type="CDD" id="cd16425">
    <property type="entry name" value="TrbF"/>
    <property type="match status" value="1"/>
</dbReference>
<accession>A0A1L6TFE1</accession>
<name>A0A1L6TFE1_PISSA</name>
<proteinExistence type="predicted"/>
<dbReference type="EMBL" id="CP012508">
    <property type="protein sequence ID" value="ALB24218.1"/>
    <property type="molecule type" value="Genomic_DNA"/>
</dbReference>
<dbReference type="RefSeq" id="WP_017377399.1">
    <property type="nucleotide sequence ID" value="NZ_CP012508.1"/>
</dbReference>
<reference evidence="6 7" key="1">
    <citation type="journal article" date="2014" name="Genome Announc.">
        <title>Comparative Genome Analysis of Two Isolates of the Fish Pathogen Piscirickettsia salmonis from Different Hosts Reveals Major Differences in Virulence-Associated Secretion Systems.</title>
        <authorList>
            <person name="Bohle H."/>
            <person name="Henriquez P."/>
            <person name="Grothusen H."/>
            <person name="Navas E."/>
            <person name="Sandoval A."/>
            <person name="Bustamante F."/>
            <person name="Bustos P."/>
            <person name="Mancilla M."/>
        </authorList>
    </citation>
    <scope>NUCLEOTIDE SEQUENCE [LARGE SCALE GENOMIC DNA]</scope>
    <source>
        <strain evidence="7">B1-32597</strain>
    </source>
</reference>
<dbReference type="InterPro" id="IPR032710">
    <property type="entry name" value="NTF2-like_dom_sf"/>
</dbReference>
<evidence type="ECO:0000256" key="4">
    <source>
        <dbReference type="ARBA" id="ARBA00023136"/>
    </source>
</evidence>
<dbReference type="SUPFAM" id="SSF54427">
    <property type="entry name" value="NTF2-like"/>
    <property type="match status" value="1"/>
</dbReference>
<organism evidence="6 7">
    <name type="scientific">Piscirickettsia salmonis</name>
    <dbReference type="NCBI Taxonomy" id="1238"/>
    <lineage>
        <taxon>Bacteria</taxon>
        <taxon>Pseudomonadati</taxon>
        <taxon>Pseudomonadota</taxon>
        <taxon>Gammaproteobacteria</taxon>
        <taxon>Thiotrichales</taxon>
        <taxon>Piscirickettsiaceae</taxon>
        <taxon>Piscirickettsia</taxon>
    </lineage>
</organism>
<dbReference type="Pfam" id="PF04335">
    <property type="entry name" value="VirB8"/>
    <property type="match status" value="1"/>
</dbReference>
<protein>
    <submittedName>
        <fullName evidence="6">Type IV secretion system protein VirB8</fullName>
    </submittedName>
</protein>
<evidence type="ECO:0000256" key="2">
    <source>
        <dbReference type="ARBA" id="ARBA00022692"/>
    </source>
</evidence>
<dbReference type="AlphaFoldDB" id="A0A1L6TFE1"/>
<evidence type="ECO:0000313" key="7">
    <source>
        <dbReference type="Proteomes" id="UP000029558"/>
    </source>
</evidence>
<evidence type="ECO:0000256" key="1">
    <source>
        <dbReference type="ARBA" id="ARBA00004167"/>
    </source>
</evidence>
<evidence type="ECO:0000259" key="5">
    <source>
        <dbReference type="Pfam" id="PF04335"/>
    </source>
</evidence>
<dbReference type="InterPro" id="IPR007430">
    <property type="entry name" value="VirB8"/>
</dbReference>
<dbReference type="OrthoDB" id="9778195at2"/>
<feature type="domain" description="Bacterial virulence protein VirB8" evidence="5">
    <location>
        <begin position="22"/>
        <end position="224"/>
    </location>
</feature>